<dbReference type="EMBL" id="CP017641">
    <property type="protein sequence ID" value="APZ94780.1"/>
    <property type="molecule type" value="Genomic_DNA"/>
</dbReference>
<gene>
    <name evidence="2" type="primary">aguA</name>
    <name evidence="2" type="ORF">Fuma_04419</name>
</gene>
<evidence type="ECO:0000313" key="2">
    <source>
        <dbReference type="EMBL" id="APZ94780.1"/>
    </source>
</evidence>
<dbReference type="Pfam" id="PF04371">
    <property type="entry name" value="PAD_porph"/>
    <property type="match status" value="1"/>
</dbReference>
<evidence type="ECO:0000313" key="3">
    <source>
        <dbReference type="Proteomes" id="UP000187735"/>
    </source>
</evidence>
<organism evidence="2 3">
    <name type="scientific">Fuerstiella marisgermanici</name>
    <dbReference type="NCBI Taxonomy" id="1891926"/>
    <lineage>
        <taxon>Bacteria</taxon>
        <taxon>Pseudomonadati</taxon>
        <taxon>Planctomycetota</taxon>
        <taxon>Planctomycetia</taxon>
        <taxon>Planctomycetales</taxon>
        <taxon>Planctomycetaceae</taxon>
        <taxon>Fuerstiella</taxon>
    </lineage>
</organism>
<dbReference type="EC" id="3.5.3.12" evidence="2"/>
<protein>
    <submittedName>
        <fullName evidence="2">Agmatine deiminase</fullName>
        <ecNumber evidence="2">3.5.3.12</ecNumber>
    </submittedName>
</protein>
<dbReference type="GO" id="GO:0047632">
    <property type="term" value="F:agmatine deiminase activity"/>
    <property type="evidence" value="ECO:0007669"/>
    <property type="project" value="UniProtKB-EC"/>
</dbReference>
<dbReference type="KEGG" id="fmr:Fuma_04419"/>
<keyword evidence="1 2" id="KW-0378">Hydrolase</keyword>
<keyword evidence="3" id="KW-1185">Reference proteome</keyword>
<name>A0A1P8WL42_9PLAN</name>
<dbReference type="SUPFAM" id="SSF55909">
    <property type="entry name" value="Pentein"/>
    <property type="match status" value="1"/>
</dbReference>
<dbReference type="GO" id="GO:0004668">
    <property type="term" value="F:protein-arginine deiminase activity"/>
    <property type="evidence" value="ECO:0007669"/>
    <property type="project" value="InterPro"/>
</dbReference>
<accession>A0A1P8WL42</accession>
<evidence type="ECO:0000256" key="1">
    <source>
        <dbReference type="ARBA" id="ARBA00022801"/>
    </source>
</evidence>
<dbReference type="STRING" id="1891926.Fuma_04419"/>
<dbReference type="Proteomes" id="UP000187735">
    <property type="component" value="Chromosome"/>
</dbReference>
<dbReference type="Gene3D" id="3.75.10.10">
    <property type="entry name" value="L-arginine/glycine Amidinotransferase, Chain A"/>
    <property type="match status" value="1"/>
</dbReference>
<dbReference type="PANTHER" id="PTHR31377:SF0">
    <property type="entry name" value="AGMATINE DEIMINASE-RELATED"/>
    <property type="match status" value="1"/>
</dbReference>
<dbReference type="PANTHER" id="PTHR31377">
    <property type="entry name" value="AGMATINE DEIMINASE-RELATED"/>
    <property type="match status" value="1"/>
</dbReference>
<dbReference type="GO" id="GO:0009446">
    <property type="term" value="P:putrescine biosynthetic process"/>
    <property type="evidence" value="ECO:0007669"/>
    <property type="project" value="InterPro"/>
</dbReference>
<dbReference type="RefSeq" id="WP_077026040.1">
    <property type="nucleotide sequence ID" value="NZ_CP017641.1"/>
</dbReference>
<proteinExistence type="predicted"/>
<reference evidence="2 3" key="1">
    <citation type="journal article" date="2016" name="Front. Microbiol.">
        <title>Fuerstia marisgermanicae gen. nov., sp. nov., an Unusual Member of the Phylum Planctomycetes from the German Wadden Sea.</title>
        <authorList>
            <person name="Kohn T."/>
            <person name="Heuer A."/>
            <person name="Jogler M."/>
            <person name="Vollmers J."/>
            <person name="Boedeker C."/>
            <person name="Bunk B."/>
            <person name="Rast P."/>
            <person name="Borchert D."/>
            <person name="Glockner I."/>
            <person name="Freese H.M."/>
            <person name="Klenk H.P."/>
            <person name="Overmann J."/>
            <person name="Kaster A.K."/>
            <person name="Rohde M."/>
            <person name="Wiegand S."/>
            <person name="Jogler C."/>
        </authorList>
    </citation>
    <scope>NUCLEOTIDE SEQUENCE [LARGE SCALE GENOMIC DNA]</scope>
    <source>
        <strain evidence="2 3">NH11</strain>
    </source>
</reference>
<sequence length="350" mass="38603">MTHINLINYRWPAEWEPHESTWVAWPVSEQTWPGIFEKIPPAFAQFVAEIARFELVNILAGGDGVAENARELVDAACDAAAATFDVRFVDIPVNDSWCRDHGPIFLNRRADVTDGPSQVIVDWDYNAWGGKYPPWDLDAKVARKVAHRLDVPTVRPGVVLEGGAIEGNGAGKLMTTESCLLNPNRNPSVNRDAMEALLRKHMQVDSIIWLPGHGIIGDDTDGHIDQVARFADENTVLLAAPFDDDAPEAADLRANRNALELADIGCRIVDLKMPSPKFQQEHRLPACYCNFYIANGAIIVPTFDDSADDEAMQVLQAAFPQHEIVGVSAIDLVWGLGAFHCMTQQQPAFS</sequence>
<dbReference type="InterPro" id="IPR007466">
    <property type="entry name" value="Peptidyl-Arg-deiminase_porph"/>
</dbReference>
<dbReference type="OrthoDB" id="9808013at2"/>
<dbReference type="AlphaFoldDB" id="A0A1P8WL42"/>